<evidence type="ECO:0000313" key="2">
    <source>
        <dbReference type="Proteomes" id="UP001366166"/>
    </source>
</evidence>
<organism evidence="1 2">
    <name type="scientific">Desulfoferula mesophila</name>
    <dbReference type="NCBI Taxonomy" id="3058419"/>
    <lineage>
        <taxon>Bacteria</taxon>
        <taxon>Pseudomonadati</taxon>
        <taxon>Thermodesulfobacteriota</taxon>
        <taxon>Desulfarculia</taxon>
        <taxon>Desulfarculales</taxon>
        <taxon>Desulfarculaceae</taxon>
        <taxon>Desulfoferula</taxon>
    </lineage>
</organism>
<evidence type="ECO:0000313" key="1">
    <source>
        <dbReference type="EMBL" id="BEQ15874.1"/>
    </source>
</evidence>
<dbReference type="InterPro" id="IPR029044">
    <property type="entry name" value="Nucleotide-diphossugar_trans"/>
</dbReference>
<proteinExistence type="predicted"/>
<reference evidence="2" key="1">
    <citation type="journal article" date="2023" name="Arch. Microbiol.">
        <title>Desulfoferula mesophilus gen. nov. sp. nov., a mesophilic sulfate-reducing bacterium isolated from a brackish lake sediment.</title>
        <authorList>
            <person name="Watanabe T."/>
            <person name="Yabe T."/>
            <person name="Tsuji J.M."/>
            <person name="Fukui M."/>
        </authorList>
    </citation>
    <scope>NUCLEOTIDE SEQUENCE [LARGE SCALE GENOMIC DNA]</scope>
    <source>
        <strain evidence="2">12FAK</strain>
    </source>
</reference>
<dbReference type="KEGG" id="dmp:FAK_29400"/>
<name>A0AAU9EMU3_9BACT</name>
<dbReference type="RefSeq" id="WP_338600916.1">
    <property type="nucleotide sequence ID" value="NZ_AP028679.1"/>
</dbReference>
<dbReference type="Gene3D" id="3.90.550.10">
    <property type="entry name" value="Spore Coat Polysaccharide Biosynthesis Protein SpsA, Chain A"/>
    <property type="match status" value="1"/>
</dbReference>
<gene>
    <name evidence="1" type="ORF">FAK_29400</name>
</gene>
<dbReference type="SUPFAM" id="SSF53448">
    <property type="entry name" value="Nucleotide-diphospho-sugar transferases"/>
    <property type="match status" value="1"/>
</dbReference>
<accession>A0AAU9EMU3</accession>
<protein>
    <recommendedName>
        <fullName evidence="3">Nucleotide-diphospho-sugar transferase domain-containing protein</fullName>
    </recommendedName>
</protein>
<dbReference type="Proteomes" id="UP001366166">
    <property type="component" value="Chromosome"/>
</dbReference>
<dbReference type="EMBL" id="AP028679">
    <property type="protein sequence ID" value="BEQ15874.1"/>
    <property type="molecule type" value="Genomic_DNA"/>
</dbReference>
<dbReference type="AlphaFoldDB" id="A0AAU9EMU3"/>
<sequence>MMKQAEVWVCVLIHGHPTYYLSGRQTVLSVLRRSDFKVFLVTDHLYKTGLRRSERLVAHPLGPVESGVRARRFLAKFNALRAMLHHTDSELVMLMDADAVLVRDLGADDVRKALNGKGLGMVEQTTILNSTMNRAAFLKHYKEHSLRWLAPEAAAPSLEEYRFYNSGVVLAQRREMGRFCDWAVDMLAKRPGDHQVGDHIVADQDYFQYYANNLHPEACQELPWRWNHCEHWDRGFPRPGAYVAHFSNHCLGPSWRGLWRIRNAWRRGMA</sequence>
<keyword evidence="2" id="KW-1185">Reference proteome</keyword>
<evidence type="ECO:0008006" key="3">
    <source>
        <dbReference type="Google" id="ProtNLM"/>
    </source>
</evidence>